<dbReference type="InterPro" id="IPR043160">
    <property type="entry name" value="Dynein_C_barrel"/>
</dbReference>
<name>A0A6P4Z178_BRABE</name>
<feature type="compositionally biased region" description="Basic residues" evidence="3">
    <location>
        <begin position="698"/>
        <end position="707"/>
    </location>
</feature>
<dbReference type="Gene3D" id="1.20.1270.280">
    <property type="match status" value="1"/>
</dbReference>
<dbReference type="GeneID" id="109474429"/>
<dbReference type="InterPro" id="IPR024317">
    <property type="entry name" value="Dynein_heavy_chain_D4_dom"/>
</dbReference>
<sequence>MNIIFSKFITGTARTDGIEGYMETGLEQLSSSLGRFLSNYNAKTTHKLDMVFFKQAIHHIVRLTRVLATTGGHALLIGTSNFTGRVSTSKLATFIVRAKFFHAVPAKDRADNRSNLHKVLKEAFFVSGVQGREGVLLVGEEMGTECLQDICSLMSEGTCPGLYDDDELMTIANQIMQGTVPGKHSDKFELALERYHKRIRTNLHVVVTMDLTGPVPLYHRLRQFPTLLLRSTCVDMYSRWTFEARVNCAMNWIAQDSSKRSDILWEMLGSTTSLTSVAHAMAYIHRSAQAALQRCFHDNHQLRRLFTPLTYMEFIDLFKSITAKLSREEKASIAKYEGCLSKVQEAQATIASQQADVEELLPRLDEAREITQEWVYKVEEGRASYSKALQQCKEEEDRIEVMQGPLEQLRQLAQAEFDKVNPAYTAAVIALRSLSHSDLDEIKSYRIPPPGVVLVVNALCIIFGVELDWELGHQLISRGNFFEELEFYDKNNMPEAVFQKLKVFVRDPHFDPRVIKGSSKAAESICMWVHAVFQYAAIHRDIKPKLEKLAEAEKEMNNAQAALGTKRVHAEEEKNNLESTIRSHTDSVRHSKTIERQIKVLKDKTAKCQNVLTNMEAPISIWNVQLRKAQKRLSTAPGDSLITAACVCYLGPFDSITRQTLLQDWLHHCRTGEKIKSYKKQMMVPSSLVNSREDRGKRWGRNSRRSARREEEVSDEQTVSANIAVRDNFTLQSTLSTTTEQVMWRQMGMPTNLTATQNALLMRSCWQNRKRCWPLLVDPDSQAETWVRALQETTTSWEGEQQAAELAKDGSRPSSTTTQHTRDQSLPDSRDKTRPSSTLQQEDGAAGFGDSRSTTPLADRDTPSSQRTPDFQLDLGMYMDRPISPPEGGVEVVSADDPFLEASLIRAVITGYCILVTHVERTGITSPVLRKLLDRATLESNKAMKLGDQDIPFHPGFCLYLSISSPLYLKGAGMAEIPMHKTAVVDLSVSQAGVVKLLLKETLKLEKPEYEGQRRSLQADLIQSEKDLQEEKDHMMQKVLELQTPILEDPTMLDALQSFQERTLEIDATIAETQSLQAQVGEKKRDYQPVASHGAILFEAIRRIATIHPMYHYPLTNFIQMFITSVKSRQRGKGAGNVGAIKARVIELNDCVTRVSYSRLERSMFSQHALLFALLIVVDKMKEAGEMTEEEWAVFANGIEGLDDLQKDSSSGPYTSLTKPDWLSFETWVQCALLESLSCFQGLRESLSRHSQHWREYFSCPPILLNPVTGPTLLNLNLIQKAILWRIIKPEQMIGICESLVLYKLGHVVRRPDARSVEEAFLASEHHTPIVLLLPASPDAADSYNSCKGYASMDPFWEIKKLAKAHGMHGKVQQVMLGLREEMSGAAAVVERGMAKGHWVVFNNCQMADGWSHDVLELVKTIVTSAAITVSLQEEGDTADETDSQDGETVMESPKMNPNFRLWLVTTAEASTSIPGVALQHGVKLAYELPQDIPATVGTTYSNAVWAAQPLHAGSQGDQLRPLLTSLSLAHSLLLHRRKYGIAAFTAPHHWNQANLNAAVELLQGLLQGCYPDEPDGLSEGYQTLVGDLVYGGRVTDLMDMDVVTSMVKQWTVVLDPNNTENGPIVSALLSNVKGVMHSGPQASQNRADLNSDPTLVGLDASAAQVFHLQKSRNMLDELEMITGVHGIRSPFLSQYNGTLALLEKLQSYLQLVPELQLRQQERVAGRTDFVQEFFTTEVSHYKALLQRVTADVGTMQSALKGEVGLTAEMEQLLSAVVQHRVPQSWLVNSYPTATGLADWVQTLQARVEALQQYVQAEGGPATVNLAAFINPVGFLNAVLLQHCRQQFRDVQTFQYQVKVLDPSDLAINRPSSGIYLSGLHVHGALWDGKNGGLQEPPREHVTCSLPKVWMKIVDTSLHKKATVPTYNCPMYISAPRNDILGADNVVMHLEMPTASDTGVLIRRRVFVTSTL</sequence>
<dbReference type="OrthoDB" id="5986589at2759"/>
<dbReference type="Pfam" id="PF03028">
    <property type="entry name" value="Dynein_heavy"/>
    <property type="match status" value="1"/>
</dbReference>
<dbReference type="InterPro" id="IPR004273">
    <property type="entry name" value="Dynein_heavy_D6_P-loop"/>
</dbReference>
<dbReference type="Gene3D" id="1.10.8.1220">
    <property type="match status" value="1"/>
</dbReference>
<dbReference type="Gene3D" id="3.40.50.300">
    <property type="entry name" value="P-loop containing nucleotide triphosphate hydrolases"/>
    <property type="match status" value="3"/>
</dbReference>
<dbReference type="RefSeq" id="XP_019630283.1">
    <property type="nucleotide sequence ID" value="XM_019774724.1"/>
</dbReference>
<keyword evidence="10" id="KW-1185">Reference proteome</keyword>
<evidence type="ECO:0000256" key="3">
    <source>
        <dbReference type="SAM" id="MobiDB-lite"/>
    </source>
</evidence>
<feature type="domain" description="Dynein heavy chain C-terminal" evidence="9">
    <location>
        <begin position="1701"/>
        <end position="1966"/>
    </location>
</feature>
<dbReference type="FunFam" id="1.10.8.1220:FF:000005">
    <property type="entry name" value="Dynein heavy chain, putative"/>
    <property type="match status" value="1"/>
</dbReference>
<evidence type="ECO:0000259" key="5">
    <source>
        <dbReference type="Pfam" id="PF12777"/>
    </source>
</evidence>
<dbReference type="InterPro" id="IPR041228">
    <property type="entry name" value="Dynein_C"/>
</dbReference>
<feature type="domain" description="Dynein heavy chain AAA module D4" evidence="6">
    <location>
        <begin position="48"/>
        <end position="321"/>
    </location>
</feature>
<dbReference type="Pfam" id="PF18198">
    <property type="entry name" value="AAA_lid_11"/>
    <property type="match status" value="1"/>
</dbReference>
<dbReference type="Pfam" id="PF12781">
    <property type="entry name" value="AAA_9"/>
    <property type="match status" value="1"/>
</dbReference>
<dbReference type="GO" id="GO:0060294">
    <property type="term" value="P:cilium movement involved in cell motility"/>
    <property type="evidence" value="ECO:0007669"/>
    <property type="project" value="TreeGrafter"/>
</dbReference>
<dbReference type="Proteomes" id="UP000515135">
    <property type="component" value="Unplaced"/>
</dbReference>
<evidence type="ECO:0000313" key="11">
    <source>
        <dbReference type="RefSeq" id="XP_019630283.1"/>
    </source>
</evidence>
<feature type="compositionally biased region" description="Basic and acidic residues" evidence="3">
    <location>
        <begin position="568"/>
        <end position="588"/>
    </location>
</feature>
<dbReference type="InterPro" id="IPR041658">
    <property type="entry name" value="AAA_lid_11"/>
</dbReference>
<dbReference type="InterPro" id="IPR027417">
    <property type="entry name" value="P-loop_NTPase"/>
</dbReference>
<evidence type="ECO:0000259" key="7">
    <source>
        <dbReference type="Pfam" id="PF12781"/>
    </source>
</evidence>
<dbReference type="InterPro" id="IPR042219">
    <property type="entry name" value="AAA_lid_11_sf"/>
</dbReference>
<dbReference type="GO" id="GO:0051959">
    <property type="term" value="F:dynein light intermediate chain binding"/>
    <property type="evidence" value="ECO:0007669"/>
    <property type="project" value="InterPro"/>
</dbReference>
<evidence type="ECO:0000259" key="8">
    <source>
        <dbReference type="Pfam" id="PF18198"/>
    </source>
</evidence>
<dbReference type="GO" id="GO:0097729">
    <property type="term" value="C:9+2 motile cilium"/>
    <property type="evidence" value="ECO:0007669"/>
    <property type="project" value="TreeGrafter"/>
</dbReference>
<keyword evidence="2" id="KW-0175">Coiled coil</keyword>
<protein>
    <submittedName>
        <fullName evidence="11">Dynein-1-beta heavy chain, flagellar inner arm I1 complex-like</fullName>
    </submittedName>
</protein>
<feature type="domain" description="Dynein heavy chain coiled coil stalk" evidence="5">
    <location>
        <begin position="334"/>
        <end position="664"/>
    </location>
</feature>
<evidence type="ECO:0000256" key="1">
    <source>
        <dbReference type="ARBA" id="ARBA00008887"/>
    </source>
</evidence>
<evidence type="ECO:0000256" key="2">
    <source>
        <dbReference type="SAM" id="Coils"/>
    </source>
</evidence>
<dbReference type="InterPro" id="IPR024743">
    <property type="entry name" value="Dynein_HC_stalk"/>
</dbReference>
<evidence type="ECO:0000259" key="4">
    <source>
        <dbReference type="Pfam" id="PF03028"/>
    </source>
</evidence>
<feature type="domain" description="Dynein heavy chain region D6 P-loop" evidence="4">
    <location>
        <begin position="1352"/>
        <end position="1422"/>
    </location>
</feature>
<feature type="coiled-coil region" evidence="2">
    <location>
        <begin position="1000"/>
        <end position="1034"/>
    </location>
</feature>
<evidence type="ECO:0000313" key="10">
    <source>
        <dbReference type="Proteomes" id="UP000515135"/>
    </source>
</evidence>
<dbReference type="Gene3D" id="1.20.920.20">
    <property type="match status" value="1"/>
</dbReference>
<feature type="compositionally biased region" description="Basic and acidic residues" evidence="3">
    <location>
        <begin position="820"/>
        <end position="834"/>
    </location>
</feature>
<evidence type="ECO:0000259" key="6">
    <source>
        <dbReference type="Pfam" id="PF12780"/>
    </source>
</evidence>
<dbReference type="Pfam" id="PF12777">
    <property type="entry name" value="MT"/>
    <property type="match status" value="1"/>
</dbReference>
<proteinExistence type="inferred from homology"/>
<dbReference type="Gene3D" id="1.10.8.720">
    <property type="entry name" value="Region D6 of dynein motor"/>
    <property type="match status" value="1"/>
</dbReference>
<dbReference type="KEGG" id="bbel:109474429"/>
<dbReference type="Pfam" id="PF18199">
    <property type="entry name" value="Dynein_C"/>
    <property type="match status" value="1"/>
</dbReference>
<feature type="region of interest" description="Disordered" evidence="3">
    <location>
        <begin position="792"/>
        <end position="870"/>
    </location>
</feature>
<dbReference type="FunFam" id="3.40.50.300:FF:001411">
    <property type="entry name" value="Dynein heavy chain domain 1"/>
    <property type="match status" value="1"/>
</dbReference>
<dbReference type="Pfam" id="PF12780">
    <property type="entry name" value="AAA_8"/>
    <property type="match status" value="1"/>
</dbReference>
<dbReference type="GO" id="GO:0036156">
    <property type="term" value="C:inner dynein arm"/>
    <property type="evidence" value="ECO:0007669"/>
    <property type="project" value="TreeGrafter"/>
</dbReference>
<evidence type="ECO:0000259" key="9">
    <source>
        <dbReference type="Pfam" id="PF18199"/>
    </source>
</evidence>
<dbReference type="GO" id="GO:0045505">
    <property type="term" value="F:dynein intermediate chain binding"/>
    <property type="evidence" value="ECO:0007669"/>
    <property type="project" value="InterPro"/>
</dbReference>
<organism evidence="10 11">
    <name type="scientific">Branchiostoma belcheri</name>
    <name type="common">Amphioxus</name>
    <dbReference type="NCBI Taxonomy" id="7741"/>
    <lineage>
        <taxon>Eukaryota</taxon>
        <taxon>Metazoa</taxon>
        <taxon>Chordata</taxon>
        <taxon>Cephalochordata</taxon>
        <taxon>Leptocardii</taxon>
        <taxon>Amphioxiformes</taxon>
        <taxon>Branchiostomatidae</taxon>
        <taxon>Branchiostoma</taxon>
    </lineage>
</organism>
<feature type="region of interest" description="Disordered" evidence="3">
    <location>
        <begin position="562"/>
        <end position="588"/>
    </location>
</feature>
<gene>
    <name evidence="11" type="primary">LOC109474429</name>
</gene>
<reference evidence="11" key="1">
    <citation type="submission" date="2025-08" db="UniProtKB">
        <authorList>
            <consortium name="RefSeq"/>
        </authorList>
    </citation>
    <scope>IDENTIFICATION</scope>
    <source>
        <tissue evidence="11">Gonad</tissue>
    </source>
</reference>
<feature type="region of interest" description="Disordered" evidence="3">
    <location>
        <begin position="686"/>
        <end position="715"/>
    </location>
</feature>
<feature type="compositionally biased region" description="Acidic residues" evidence="3">
    <location>
        <begin position="1434"/>
        <end position="1446"/>
    </location>
</feature>
<accession>A0A6P4Z178</accession>
<feature type="region of interest" description="Disordered" evidence="3">
    <location>
        <begin position="1433"/>
        <end position="1452"/>
    </location>
</feature>
<dbReference type="InterPro" id="IPR026983">
    <property type="entry name" value="DHC"/>
</dbReference>
<dbReference type="PANTHER" id="PTHR10676:SF359">
    <property type="entry name" value="DYNEIN HEAVY CHAIN DOMAIN-CONTAINING PROTEIN 1"/>
    <property type="match status" value="1"/>
</dbReference>
<dbReference type="GO" id="GO:0008569">
    <property type="term" value="F:minus-end-directed microtubule motor activity"/>
    <property type="evidence" value="ECO:0007669"/>
    <property type="project" value="InterPro"/>
</dbReference>
<dbReference type="InterPro" id="IPR035706">
    <property type="entry name" value="AAA_9"/>
</dbReference>
<comment type="similarity">
    <text evidence="1">Belongs to the dynein heavy chain family.</text>
</comment>
<dbReference type="PANTHER" id="PTHR10676">
    <property type="entry name" value="DYNEIN HEAVY CHAIN FAMILY PROTEIN"/>
    <property type="match status" value="1"/>
</dbReference>
<dbReference type="Gene3D" id="3.10.490.20">
    <property type="match status" value="1"/>
</dbReference>
<dbReference type="FunFam" id="1.20.920.20:FF:000011">
    <property type="entry name" value="Dynein heavy chain domain 1"/>
    <property type="match status" value="1"/>
</dbReference>
<feature type="domain" description="Dynein heavy chain ATP-binding dynein motor region" evidence="7">
    <location>
        <begin position="890"/>
        <end position="1066"/>
    </location>
</feature>
<feature type="domain" description="Dynein heavy chain AAA lid" evidence="8">
    <location>
        <begin position="1521"/>
        <end position="1612"/>
    </location>
</feature>